<proteinExistence type="predicted"/>
<feature type="transmembrane region" description="Helical" evidence="2">
    <location>
        <begin position="107"/>
        <end position="132"/>
    </location>
</feature>
<accession>A0A9Q1KXV8</accession>
<feature type="region of interest" description="Disordered" evidence="1">
    <location>
        <begin position="7"/>
        <end position="29"/>
    </location>
</feature>
<evidence type="ECO:0000313" key="3">
    <source>
        <dbReference type="EMBL" id="KAJ8451687.1"/>
    </source>
</evidence>
<protein>
    <submittedName>
        <fullName evidence="3">Uncharacterized protein</fullName>
    </submittedName>
</protein>
<evidence type="ECO:0000313" key="4">
    <source>
        <dbReference type="Proteomes" id="UP001153076"/>
    </source>
</evidence>
<keyword evidence="2" id="KW-0472">Membrane</keyword>
<dbReference type="AlphaFoldDB" id="A0A9Q1KXV8"/>
<dbReference type="Proteomes" id="UP001153076">
    <property type="component" value="Unassembled WGS sequence"/>
</dbReference>
<dbReference type="EMBL" id="JAKOGI010000008">
    <property type="protein sequence ID" value="KAJ8451687.1"/>
    <property type="molecule type" value="Genomic_DNA"/>
</dbReference>
<comment type="caution">
    <text evidence="3">The sequence shown here is derived from an EMBL/GenBank/DDBJ whole genome shotgun (WGS) entry which is preliminary data.</text>
</comment>
<keyword evidence="2" id="KW-1133">Transmembrane helix</keyword>
<gene>
    <name evidence="3" type="ORF">Cgig2_018321</name>
</gene>
<organism evidence="3 4">
    <name type="scientific">Carnegiea gigantea</name>
    <dbReference type="NCBI Taxonomy" id="171969"/>
    <lineage>
        <taxon>Eukaryota</taxon>
        <taxon>Viridiplantae</taxon>
        <taxon>Streptophyta</taxon>
        <taxon>Embryophyta</taxon>
        <taxon>Tracheophyta</taxon>
        <taxon>Spermatophyta</taxon>
        <taxon>Magnoliopsida</taxon>
        <taxon>eudicotyledons</taxon>
        <taxon>Gunneridae</taxon>
        <taxon>Pentapetalae</taxon>
        <taxon>Caryophyllales</taxon>
        <taxon>Cactineae</taxon>
        <taxon>Cactaceae</taxon>
        <taxon>Cactoideae</taxon>
        <taxon>Echinocereeae</taxon>
        <taxon>Carnegiea</taxon>
    </lineage>
</organism>
<feature type="transmembrane region" description="Helical" evidence="2">
    <location>
        <begin position="172"/>
        <end position="192"/>
    </location>
</feature>
<reference evidence="3" key="1">
    <citation type="submission" date="2022-04" db="EMBL/GenBank/DDBJ databases">
        <title>Carnegiea gigantea Genome sequencing and assembly v2.</title>
        <authorList>
            <person name="Copetti D."/>
            <person name="Sanderson M.J."/>
            <person name="Burquez A."/>
            <person name="Wojciechowski M.F."/>
        </authorList>
    </citation>
    <scope>NUCLEOTIDE SEQUENCE</scope>
    <source>
        <strain evidence="3">SGP5-SGP5p</strain>
        <tissue evidence="3">Aerial part</tissue>
    </source>
</reference>
<evidence type="ECO:0000256" key="2">
    <source>
        <dbReference type="SAM" id="Phobius"/>
    </source>
</evidence>
<name>A0A9Q1KXV8_9CARY</name>
<evidence type="ECO:0000256" key="1">
    <source>
        <dbReference type="SAM" id="MobiDB-lite"/>
    </source>
</evidence>
<keyword evidence="2" id="KW-0812">Transmembrane</keyword>
<sequence length="405" mass="45104">MMAVAVAAHEGHHEAEAPAPAPKAASPTNGASSLAFKHGWEDYMVERDDDDGIDLDRGFGGSRNLSCLPEAVSTISEFLCRLCQPLLMSTLHDSTARISFSGHPGGIFAATSSVYILVVNCCRFLFICYGFAHLSISNDLQFDWKFSHELGSSSKASLPKLFWSITSRPLRSTAYVVTLMQTMVFALFLQVLRQHELYMRFFSDYNIHGIDGLCRLIDDNTSPLSFSFKIWSSISLIPTHPAHEHQPRTQNSVSWARLTGHISALHAIGRVSHTCQRAIPPELEATEILSCSGGLPSYDTNKCPNCPRVLLLALCSRCMWTSYSHYQEVHDFSIPSVACTSSMELPRLLKPLIQEQQIGSMYEPSTTLFGAKRGMKQMTLLLCAFEDGKLYASFSHLSRFYDKRV</sequence>
<keyword evidence="4" id="KW-1185">Reference proteome</keyword>